<dbReference type="Proteomes" id="UP000029538">
    <property type="component" value="Unassembled WGS sequence"/>
</dbReference>
<dbReference type="EMBL" id="JRNR01000242">
    <property type="protein sequence ID" value="KGF43913.1"/>
    <property type="molecule type" value="Genomic_DNA"/>
</dbReference>
<organism evidence="1 2">
    <name type="scientific">Prevotella disiens DNF00882</name>
    <dbReference type="NCBI Taxonomy" id="1401075"/>
    <lineage>
        <taxon>Bacteria</taxon>
        <taxon>Pseudomonadati</taxon>
        <taxon>Bacteroidota</taxon>
        <taxon>Bacteroidia</taxon>
        <taxon>Bacteroidales</taxon>
        <taxon>Prevotellaceae</taxon>
        <taxon>Prevotella</taxon>
    </lineage>
</organism>
<accession>A0A096A9X4</accession>
<evidence type="ECO:0000313" key="2">
    <source>
        <dbReference type="Proteomes" id="UP000029538"/>
    </source>
</evidence>
<sequence>MILFSNLWLRRAFFCILLCSCLLDNKAQNVWKLYYNTKEVQIRSYTSKGQLRHLVQSDDDGNKVDSVIYKKNIYVYSFAKTKVYKNSNFRVINFYSKFKLHKETFLSPYVKHAFLLEEYISDLQNIYESILPNGDEVSNHISISINKNSTHVTFRNLNCRFNVLFSPVILQSYLSYNTIKDIKLYIKFGRLSKISYILEGNILNIFFNYKHNSIKIVIESLSSYDDRKDEYIYEWKRDT</sequence>
<name>A0A096A9X4_9BACT</name>
<comment type="caution">
    <text evidence="1">The sequence shown here is derived from an EMBL/GenBank/DDBJ whole genome shotgun (WGS) entry which is preliminary data.</text>
</comment>
<gene>
    <name evidence="1" type="ORF">HMPREF0654_13050</name>
</gene>
<protein>
    <submittedName>
        <fullName evidence="1">Uncharacterized protein</fullName>
    </submittedName>
</protein>
<dbReference type="AlphaFoldDB" id="A0A096A9X4"/>
<evidence type="ECO:0000313" key="1">
    <source>
        <dbReference type="EMBL" id="KGF43913.1"/>
    </source>
</evidence>
<reference evidence="1 2" key="1">
    <citation type="submission" date="2014-07" db="EMBL/GenBank/DDBJ databases">
        <authorList>
            <person name="McCorrison J."/>
            <person name="Sanka R."/>
            <person name="Torralba M."/>
            <person name="Gillis M."/>
            <person name="Haft D.H."/>
            <person name="Methe B."/>
            <person name="Sutton G."/>
            <person name="Nelson K.E."/>
        </authorList>
    </citation>
    <scope>NUCLEOTIDE SEQUENCE [LARGE SCALE GENOMIC DNA]</scope>
    <source>
        <strain evidence="1 2">DNF00882</strain>
    </source>
</reference>
<proteinExistence type="predicted"/>